<name>A0A2S1LXJ6_9SPIR</name>
<reference evidence="1 2" key="1">
    <citation type="submission" date="2018-01" db="EMBL/GenBank/DDBJ databases">
        <title>Genome sequence of Borrelia tachyglossi.</title>
        <authorList>
            <person name="Gofton A.W."/>
        </authorList>
    </citation>
    <scope>NUCLEOTIDE SEQUENCE [LARGE SCALE GENOMIC DNA]</scope>
    <source>
        <strain evidence="1 2">Bc-F10-1268</strain>
    </source>
</reference>
<dbReference type="Proteomes" id="UP000244655">
    <property type="component" value="Chromosome"/>
</dbReference>
<evidence type="ECO:0000313" key="1">
    <source>
        <dbReference type="EMBL" id="AWG43002.1"/>
    </source>
</evidence>
<keyword evidence="1" id="KW-0418">Kinase</keyword>
<organism evidence="1 2">
    <name type="scientific">Candidatus Borreliella tachyglossi</name>
    <dbReference type="NCBI Taxonomy" id="1964448"/>
    <lineage>
        <taxon>Bacteria</taxon>
        <taxon>Pseudomonadati</taxon>
        <taxon>Spirochaetota</taxon>
        <taxon>Spirochaetia</taxon>
        <taxon>Spirochaetales</taxon>
        <taxon>Borreliaceae</taxon>
        <taxon>Borreliella</taxon>
    </lineage>
</organism>
<protein>
    <submittedName>
        <fullName evidence="1">Histidine kinase</fullName>
    </submittedName>
</protein>
<dbReference type="EMBL" id="CP025785">
    <property type="protein sequence ID" value="AWG43002.1"/>
    <property type="molecule type" value="Genomic_DNA"/>
</dbReference>
<dbReference type="AlphaFoldDB" id="A0A2S1LXJ6"/>
<accession>A0A2S1LXJ6</accession>
<keyword evidence="1" id="KW-0808">Transferase</keyword>
<dbReference type="GO" id="GO:0016301">
    <property type="term" value="F:kinase activity"/>
    <property type="evidence" value="ECO:0007669"/>
    <property type="project" value="UniProtKB-KW"/>
</dbReference>
<evidence type="ECO:0000313" key="2">
    <source>
        <dbReference type="Proteomes" id="UP000244655"/>
    </source>
</evidence>
<keyword evidence="2" id="KW-1185">Reference proteome</keyword>
<proteinExistence type="predicted"/>
<dbReference type="OrthoDB" id="350783at2"/>
<sequence length="566" mass="67482">MLFRKFRYSKTYIVIISITAFAEGKLYSILSNAKYLIENKHLSYKIHWTFPTYFFEKLKLNPELHEWFFKRLQNNEDIYIPSTYSGSPHEYMLHDEIHVDLYWALKNPFSSGYKDLFKDTPPIFYIYNMEKRRKRVLELYRKLNFNYIEGVRYARNNKKYLVFYKNNCQFLSEIQEPEIRKKNIGTLIYFHEIKDIYNNQDLKNFLLSLKELDTNFYSTKIQNLEGIKIATELLEIPEFNSLKDQGLILQFQNKRLKEYQINENSLKEFLINKNFENHLTNLEPITSKNLEYNMEGNFTLSHEKYHVKFEAGKLSKIKHKERNAEFLDSCKTYLKFSSKKDITLEPAIESSFSFSNENILGVRQYLNFDTQEKSILDFFLDESLASFFISIKIVWPSTLTFDNKNLKIGNINDLLEYSSLEIPIFEVDKGTYLKITARYNDSDTYEKIIETKKDIKGYINGTEFLISKGSDQSSNFFISFLNIEKYIIYTINYKIEKRSSKRWFILNIGGSYNRVKSEDLKNYSLSLNLLLLPMNNNFDNKIKINSKIKNLLFYPNIKKMKINSHQ</sequence>
<gene>
    <name evidence="1" type="ORF">CR532_03390</name>
</gene>